<gene>
    <name evidence="6" type="primary">DCLRE1C</name>
    <name evidence="6" type="ORF">HK099_005297</name>
</gene>
<sequence length="459" mass="53157">MVFVEGYAGKILYTGDCRAEPNFIQNFDNDIFKNLKNLYIDTSFCHKSYKNFPLKSESVEHLINFVEKKPKTSRFLLHMINLGYEELIIGLFEEFKEKVFVSKERYALYRQIPLLKDIITTSNEVCSRFHCCDWCNNCKSLDKQKDGKFFSLKPVCRNWDYSSIMDNDESVNNTALILHAGGNRYSICIAMHSSLSELQKFVSLLQPGNIVANVVRETDLPNKDIMKLLSSFTTIKKRETAKTLEETSGQFLTSDRRKEKEENINYKQLEIEKLLDLEFQNVIIGNGLDKTSSGFISSSERKRKLSIHSDVDTEIMDIVDTTKKNLEPKITDEQEIHFDVDNVIDILKKVERPLMKDYLSSSSVVNTKLNDFIVCSEKKNGADYAIDSVSREKLRKSYQTEELVSEKGTETLKKKLSNNKKVTDLNLIQKVDSKIVQYFENKFKDKTLNFEKNFVNLTY</sequence>
<evidence type="ECO:0000313" key="6">
    <source>
        <dbReference type="EMBL" id="KAJ3217926.1"/>
    </source>
</evidence>
<dbReference type="PANTHER" id="PTHR23240">
    <property type="entry name" value="DNA CROSS-LINK REPAIR PROTEIN PSO2/SNM1-RELATED"/>
    <property type="match status" value="1"/>
</dbReference>
<dbReference type="Proteomes" id="UP001211065">
    <property type="component" value="Unassembled WGS sequence"/>
</dbReference>
<dbReference type="EMBL" id="JADGJW010000404">
    <property type="protein sequence ID" value="KAJ3217926.1"/>
    <property type="molecule type" value="Genomic_DNA"/>
</dbReference>
<evidence type="ECO:0000256" key="1">
    <source>
        <dbReference type="ARBA" id="ARBA00022722"/>
    </source>
</evidence>
<dbReference type="AlphaFoldDB" id="A0AAD5XV14"/>
<keyword evidence="4" id="KW-0269">Exonuclease</keyword>
<evidence type="ECO:0000259" key="5">
    <source>
        <dbReference type="Pfam" id="PF07522"/>
    </source>
</evidence>
<feature type="domain" description="DNA repair metallo-beta-lactamase" evidence="5">
    <location>
        <begin position="149"/>
        <end position="216"/>
    </location>
</feature>
<protein>
    <submittedName>
        <fullName evidence="6">Protein artemis</fullName>
    </submittedName>
</protein>
<evidence type="ECO:0000313" key="7">
    <source>
        <dbReference type="Proteomes" id="UP001211065"/>
    </source>
</evidence>
<keyword evidence="3" id="KW-0378">Hydrolase</keyword>
<comment type="caution">
    <text evidence="6">The sequence shown here is derived from an EMBL/GenBank/DDBJ whole genome shotgun (WGS) entry which is preliminary data.</text>
</comment>
<dbReference type="GO" id="GO:0004519">
    <property type="term" value="F:endonuclease activity"/>
    <property type="evidence" value="ECO:0007669"/>
    <property type="project" value="UniProtKB-KW"/>
</dbReference>
<proteinExistence type="predicted"/>
<dbReference type="Pfam" id="PF07522">
    <property type="entry name" value="DRMBL"/>
    <property type="match status" value="1"/>
</dbReference>
<dbReference type="GO" id="GO:0003684">
    <property type="term" value="F:damaged DNA binding"/>
    <property type="evidence" value="ECO:0007669"/>
    <property type="project" value="TreeGrafter"/>
</dbReference>
<keyword evidence="1" id="KW-0540">Nuclease</keyword>
<dbReference type="PANTHER" id="PTHR23240:SF8">
    <property type="entry name" value="PROTEIN ARTEMIS"/>
    <property type="match status" value="1"/>
</dbReference>
<evidence type="ECO:0000256" key="4">
    <source>
        <dbReference type="ARBA" id="ARBA00022839"/>
    </source>
</evidence>
<evidence type="ECO:0000256" key="3">
    <source>
        <dbReference type="ARBA" id="ARBA00022801"/>
    </source>
</evidence>
<name>A0AAD5XV14_9FUNG</name>
<dbReference type="InterPro" id="IPR011084">
    <property type="entry name" value="DRMBL"/>
</dbReference>
<evidence type="ECO:0000256" key="2">
    <source>
        <dbReference type="ARBA" id="ARBA00022759"/>
    </source>
</evidence>
<accession>A0AAD5XV14</accession>
<reference evidence="6" key="1">
    <citation type="submission" date="2020-05" db="EMBL/GenBank/DDBJ databases">
        <title>Phylogenomic resolution of chytrid fungi.</title>
        <authorList>
            <person name="Stajich J.E."/>
            <person name="Amses K."/>
            <person name="Simmons R."/>
            <person name="Seto K."/>
            <person name="Myers J."/>
            <person name="Bonds A."/>
            <person name="Quandt C.A."/>
            <person name="Barry K."/>
            <person name="Liu P."/>
            <person name="Grigoriev I."/>
            <person name="Longcore J.E."/>
            <person name="James T.Y."/>
        </authorList>
    </citation>
    <scope>NUCLEOTIDE SEQUENCE</scope>
    <source>
        <strain evidence="6">JEL0476</strain>
    </source>
</reference>
<keyword evidence="7" id="KW-1185">Reference proteome</keyword>
<keyword evidence="2" id="KW-0255">Endonuclease</keyword>
<dbReference type="GO" id="GO:0035312">
    <property type="term" value="F:5'-3' DNA exonuclease activity"/>
    <property type="evidence" value="ECO:0007669"/>
    <property type="project" value="TreeGrafter"/>
</dbReference>
<dbReference type="GO" id="GO:0006303">
    <property type="term" value="P:double-strand break repair via nonhomologous end joining"/>
    <property type="evidence" value="ECO:0007669"/>
    <property type="project" value="TreeGrafter"/>
</dbReference>
<dbReference type="Gene3D" id="3.40.50.12650">
    <property type="match status" value="1"/>
</dbReference>
<dbReference type="GO" id="GO:0036297">
    <property type="term" value="P:interstrand cross-link repair"/>
    <property type="evidence" value="ECO:0007669"/>
    <property type="project" value="TreeGrafter"/>
</dbReference>
<organism evidence="6 7">
    <name type="scientific">Clydaea vesicula</name>
    <dbReference type="NCBI Taxonomy" id="447962"/>
    <lineage>
        <taxon>Eukaryota</taxon>
        <taxon>Fungi</taxon>
        <taxon>Fungi incertae sedis</taxon>
        <taxon>Chytridiomycota</taxon>
        <taxon>Chytridiomycota incertae sedis</taxon>
        <taxon>Chytridiomycetes</taxon>
        <taxon>Lobulomycetales</taxon>
        <taxon>Lobulomycetaceae</taxon>
        <taxon>Clydaea</taxon>
    </lineage>
</organism>
<dbReference type="GO" id="GO:0000723">
    <property type="term" value="P:telomere maintenance"/>
    <property type="evidence" value="ECO:0007669"/>
    <property type="project" value="TreeGrafter"/>
</dbReference>